<keyword evidence="2" id="KW-0677">Repeat</keyword>
<dbReference type="NCBIfam" id="TIGR01787">
    <property type="entry name" value="squalene_cyclas"/>
    <property type="match status" value="1"/>
</dbReference>
<dbReference type="Gramene" id="HORVU.MOREX.r2.7HG0618600.1">
    <property type="protein sequence ID" value="HORVU.MOREX.r2.7HG0618600.1"/>
    <property type="gene ID" value="HORVU.MOREX.r2.7HG0618600"/>
</dbReference>
<dbReference type="RefSeq" id="XP_044960630.1">
    <property type="nucleotide sequence ID" value="XM_045104695.1"/>
</dbReference>
<dbReference type="Proteomes" id="UP000011116">
    <property type="component" value="Chromosome 7H"/>
</dbReference>
<dbReference type="GO" id="GO:0016104">
    <property type="term" value="P:triterpenoid biosynthetic process"/>
    <property type="evidence" value="ECO:0007669"/>
    <property type="project" value="InterPro"/>
</dbReference>
<dbReference type="InterPro" id="IPR018333">
    <property type="entry name" value="Squalene_cyclase"/>
</dbReference>
<dbReference type="EC" id="5.4.99.-" evidence="3"/>
<reference evidence="7" key="1">
    <citation type="journal article" date="2012" name="Nature">
        <title>A physical, genetic and functional sequence assembly of the barley genome.</title>
        <authorList>
            <consortium name="The International Barley Genome Sequencing Consortium"/>
            <person name="Mayer K.F."/>
            <person name="Waugh R."/>
            <person name="Brown J.W."/>
            <person name="Schulman A."/>
            <person name="Langridge P."/>
            <person name="Platzer M."/>
            <person name="Fincher G.B."/>
            <person name="Muehlbauer G.J."/>
            <person name="Sato K."/>
            <person name="Close T.J."/>
            <person name="Wise R.P."/>
            <person name="Stein N."/>
        </authorList>
    </citation>
    <scope>NUCLEOTIDE SEQUENCE [LARGE SCALE GENOMIC DNA]</scope>
    <source>
        <strain evidence="7">cv. Morex</strain>
    </source>
</reference>
<dbReference type="GO" id="GO:0005811">
    <property type="term" value="C:lipid droplet"/>
    <property type="evidence" value="ECO:0007669"/>
    <property type="project" value="InterPro"/>
</dbReference>
<dbReference type="InterPro" id="IPR032696">
    <property type="entry name" value="SQ_cyclase_C"/>
</dbReference>
<comment type="similarity">
    <text evidence="1 3">Belongs to the terpene cyclase/mutase family.</text>
</comment>
<evidence type="ECO:0000256" key="2">
    <source>
        <dbReference type="ARBA" id="ARBA00022737"/>
    </source>
</evidence>
<dbReference type="KEGG" id="hvg:123411732"/>
<evidence type="ECO:0000313" key="7">
    <source>
        <dbReference type="Proteomes" id="UP000011116"/>
    </source>
</evidence>
<dbReference type="EnsemblPlants" id="HORVU.MOREX.r3.7HG0745810.1">
    <property type="protein sequence ID" value="HORVU.MOREX.r3.7HG0745810.1"/>
    <property type="gene ID" value="HORVU.MOREX.r3.7HG0745810"/>
</dbReference>
<evidence type="ECO:0000256" key="1">
    <source>
        <dbReference type="ARBA" id="ARBA00009755"/>
    </source>
</evidence>
<dbReference type="Gramene" id="HORVU.MOREX.r3.7HG0745810.1">
    <property type="protein sequence ID" value="HORVU.MOREX.r3.7HG0745810.1"/>
    <property type="gene ID" value="HORVU.MOREX.r3.7HG0745810"/>
</dbReference>
<accession>A0A8I7BK37</accession>
<dbReference type="GeneID" id="123411732"/>
<dbReference type="FunFam" id="1.50.10.20:FF:000011">
    <property type="entry name" value="Terpene cyclase/mutase family member"/>
    <property type="match status" value="1"/>
</dbReference>
<gene>
    <name evidence="6" type="primary">LOC123411732</name>
</gene>
<dbReference type="PANTHER" id="PTHR11764:SF84">
    <property type="entry name" value="TERPENE CYCLASE_MUTASE FAMILY MEMBER"/>
    <property type="match status" value="1"/>
</dbReference>
<feature type="domain" description="Squalene cyclase N-terminal" evidence="5">
    <location>
        <begin position="99"/>
        <end position="367"/>
    </location>
</feature>
<evidence type="ECO:0000256" key="3">
    <source>
        <dbReference type="RuleBase" id="RU362003"/>
    </source>
</evidence>
<dbReference type="AlphaFoldDB" id="A0A8I7BK37"/>
<evidence type="ECO:0000259" key="5">
    <source>
        <dbReference type="Pfam" id="PF13249"/>
    </source>
</evidence>
<dbReference type="Gene3D" id="1.50.10.20">
    <property type="match status" value="2"/>
</dbReference>
<keyword evidence="3" id="KW-0413">Isomerase</keyword>
<name>A0A8I7BK37_HORVV</name>
<dbReference type="InterPro" id="IPR032697">
    <property type="entry name" value="SQ_cyclase_N"/>
</dbReference>
<proteinExistence type="inferred from homology"/>
<organism evidence="6 7">
    <name type="scientific">Hordeum vulgare subsp. vulgare</name>
    <name type="common">Domesticated barley</name>
    <dbReference type="NCBI Taxonomy" id="112509"/>
    <lineage>
        <taxon>Eukaryota</taxon>
        <taxon>Viridiplantae</taxon>
        <taxon>Streptophyta</taxon>
        <taxon>Embryophyta</taxon>
        <taxon>Tracheophyta</taxon>
        <taxon>Spermatophyta</taxon>
        <taxon>Magnoliopsida</taxon>
        <taxon>Liliopsida</taxon>
        <taxon>Poales</taxon>
        <taxon>Poaceae</taxon>
        <taxon>BOP clade</taxon>
        <taxon>Pooideae</taxon>
        <taxon>Triticodae</taxon>
        <taxon>Triticeae</taxon>
        <taxon>Hordeinae</taxon>
        <taxon>Hordeum</taxon>
    </lineage>
</organism>
<feature type="domain" description="Squalene cyclase C-terminal" evidence="4">
    <location>
        <begin position="416"/>
        <end position="748"/>
    </location>
</feature>
<keyword evidence="7" id="KW-1185">Reference proteome</keyword>
<dbReference type="SMR" id="A0A8I7BK37"/>
<reference evidence="6" key="3">
    <citation type="submission" date="2022-01" db="UniProtKB">
        <authorList>
            <consortium name="EnsemblPlants"/>
        </authorList>
    </citation>
    <scope>IDENTIFICATION</scope>
    <source>
        <strain evidence="6">subsp. vulgare</strain>
    </source>
</reference>
<dbReference type="Pfam" id="PF13249">
    <property type="entry name" value="SQHop_cyclase_N"/>
    <property type="match status" value="1"/>
</dbReference>
<dbReference type="PANTHER" id="PTHR11764">
    <property type="entry name" value="TERPENE CYCLASE/MUTASE FAMILY MEMBER"/>
    <property type="match status" value="1"/>
</dbReference>
<dbReference type="SUPFAM" id="SSF48239">
    <property type="entry name" value="Terpenoid cyclases/Protein prenyltransferases"/>
    <property type="match status" value="2"/>
</dbReference>
<sequence length="756" mass="86863">MWRLKVSEGGSPWLRSPSSFLGRAVWEFDPELGTPEERAEVERLRRDYTRCRFEKRESQDLLMRMQYAKLNPLPAIVPKVHLDDNAEVTEEIISASLRQALNQYCTLQAHDGHWPGDNSGIMFLMPMFIFSLYVTENLHSVISSDHQREICRHIYNHQNEDGGWGTHVIGPSNMLCSCLNYAALRLLGEMLDCDNGALAKGRAWILSHGSATAVPQWGKIFLSIIGAYDWVGNNPIFPELWMVPYFLPIHPGRFWCFCRMVYMSMAYLYGKKFVGPITPTILALREELYNIPYRNIDWNKARQSCAKEDCRCPHSKVQRTIFYCFHKFVEPVISSWPTNKLRERALSKLMEHIHYNDETTEYITICPVDKALSMICCWVENPNSYALKQHLPRVYDYMWLAEDGMKAKIADGCQSWEISFIIQAFVSTDLIGEFSKTIEKAHDFLKNSQVISNCPSYQKNYRHRSKGSWTLSTIDIGWGVSDCTAEAIKALLLLSKMSPNLVGHPIQEQRLYDGVDCILSLMNKDGSFSTYERRRTNSWLEDLNPSDSFQNIVIDHPSMECTSSVLEGLILFKEQYPHYRCKEIEKCIKNAATYIENKQRKNGSWYGTWGICFTYGAFFAVKGLAASGRTYDNSDCMRKSCEFLLSKQQSTGGWGESYLSIETEEYVDSGSSHAVATAWAMLALIYAGQAEIYPVPLYRAAKLLMNMQLDSGEFPQQEHMGCANSAFFFNYPNYRNIFPIMALGEFRRRLIENQSR</sequence>
<dbReference type="OrthoDB" id="21502at2759"/>
<dbReference type="InterPro" id="IPR008930">
    <property type="entry name" value="Terpenoid_cyclase/PrenylTrfase"/>
</dbReference>
<reference evidence="6" key="2">
    <citation type="submission" date="2020-10" db="EMBL/GenBank/DDBJ databases">
        <authorList>
            <person name="Scholz U."/>
            <person name="Mascher M."/>
            <person name="Fiebig A."/>
        </authorList>
    </citation>
    <scope>NUCLEOTIDE SEQUENCE [LARGE SCALE GENOMIC DNA]</scope>
    <source>
        <strain evidence="6">cv. Morex</strain>
    </source>
</reference>
<evidence type="ECO:0000259" key="4">
    <source>
        <dbReference type="Pfam" id="PF13243"/>
    </source>
</evidence>
<evidence type="ECO:0000313" key="6">
    <source>
        <dbReference type="EnsemblPlants" id="HORVU.MOREX.r3.7HG0745810.1"/>
    </source>
</evidence>
<dbReference type="CDD" id="cd02892">
    <property type="entry name" value="SQCY_1"/>
    <property type="match status" value="1"/>
</dbReference>
<dbReference type="GO" id="GO:0016866">
    <property type="term" value="F:intramolecular transferase activity"/>
    <property type="evidence" value="ECO:0007669"/>
    <property type="project" value="InterPro"/>
</dbReference>
<protein>
    <recommendedName>
        <fullName evidence="3">Terpene cyclase/mutase family member</fullName>
        <ecNumber evidence="3">5.4.99.-</ecNumber>
    </recommendedName>
</protein>
<dbReference type="Pfam" id="PF13243">
    <property type="entry name" value="SQHop_cyclase_C"/>
    <property type="match status" value="1"/>
</dbReference>